<protein>
    <recommendedName>
        <fullName evidence="1">CobW C-terminal domain-containing protein</fullName>
    </recommendedName>
</protein>
<dbReference type="EMBL" id="AP018203">
    <property type="protein sequence ID" value="BAY58294.1"/>
    <property type="molecule type" value="Genomic_DNA"/>
</dbReference>
<evidence type="ECO:0000259" key="1">
    <source>
        <dbReference type="Pfam" id="PF07683"/>
    </source>
</evidence>
<name>A0A1Z4JNG2_LEPBY</name>
<gene>
    <name evidence="2" type="ORF">NIES2135_51670</name>
</gene>
<dbReference type="AlphaFoldDB" id="A0A1Z4JNG2"/>
<reference evidence="2 3" key="1">
    <citation type="submission" date="2017-06" db="EMBL/GenBank/DDBJ databases">
        <title>Genome sequencing of cyanobaciteial culture collection at National Institute for Environmental Studies (NIES).</title>
        <authorList>
            <person name="Hirose Y."/>
            <person name="Shimura Y."/>
            <person name="Fujisawa T."/>
            <person name="Nakamura Y."/>
            <person name="Kawachi M."/>
        </authorList>
    </citation>
    <scope>NUCLEOTIDE SEQUENCE [LARGE SCALE GENOMIC DNA]</scope>
    <source>
        <strain evidence="2 3">NIES-2135</strain>
    </source>
</reference>
<feature type="domain" description="CobW C-terminal" evidence="1">
    <location>
        <begin position="137"/>
        <end position="224"/>
    </location>
</feature>
<dbReference type="Pfam" id="PF07683">
    <property type="entry name" value="CobW_C"/>
    <property type="match status" value="1"/>
</dbReference>
<evidence type="ECO:0000313" key="2">
    <source>
        <dbReference type="EMBL" id="BAY58294.1"/>
    </source>
</evidence>
<accession>A0A1Z4JNG2</accession>
<keyword evidence="3" id="KW-1185">Reference proteome</keyword>
<evidence type="ECO:0000313" key="3">
    <source>
        <dbReference type="Proteomes" id="UP000217895"/>
    </source>
</evidence>
<dbReference type="Proteomes" id="UP000217895">
    <property type="component" value="Chromosome"/>
</dbReference>
<dbReference type="InterPro" id="IPR011629">
    <property type="entry name" value="CobW-like_C"/>
</dbReference>
<organism evidence="2 3">
    <name type="scientific">Leptolyngbya boryana NIES-2135</name>
    <dbReference type="NCBI Taxonomy" id="1973484"/>
    <lineage>
        <taxon>Bacteria</taxon>
        <taxon>Bacillati</taxon>
        <taxon>Cyanobacteriota</taxon>
        <taxon>Cyanophyceae</taxon>
        <taxon>Leptolyngbyales</taxon>
        <taxon>Leptolyngbyaceae</taxon>
        <taxon>Leptolyngbya group</taxon>
        <taxon>Leptolyngbya</taxon>
    </lineage>
</organism>
<sequence length="246" mass="27162">MIFILIMDFPVILVAGASGTGKTTWIQQQGLNSSIAYCSLGSDGIAIDATYLTTEMSSINVFSDLTELLSLRVPVYLEVSAQLDLDSLTIPLGHFQKLAIVAPNTNDTEWHRWADRIVVGIQAAKGSQIWRSNLSGQVLDPASLDTLWDELIEGAYGTIQRAKGIFEVVDGRAFHFNYVQGHETNYTELNVARSFKGRPDRFSGIEVVGEAFDQTAIKQTLQDCCLADDALAYYQHQIRQSLEIPA</sequence>
<proteinExistence type="predicted"/>
<dbReference type="SUPFAM" id="SSF90002">
    <property type="entry name" value="Hypothetical protein YjiA, C-terminal domain"/>
    <property type="match status" value="1"/>
</dbReference>